<organism evidence="2 3">
    <name type="scientific">Roseburia intestinalis</name>
    <dbReference type="NCBI Taxonomy" id="166486"/>
    <lineage>
        <taxon>Bacteria</taxon>
        <taxon>Bacillati</taxon>
        <taxon>Bacillota</taxon>
        <taxon>Clostridia</taxon>
        <taxon>Lachnospirales</taxon>
        <taxon>Lachnospiraceae</taxon>
        <taxon>Roseburia</taxon>
    </lineage>
</organism>
<gene>
    <name evidence="2" type="ORF">DW264_09135</name>
</gene>
<dbReference type="Pfam" id="PF13302">
    <property type="entry name" value="Acetyltransf_3"/>
    <property type="match status" value="1"/>
</dbReference>
<protein>
    <submittedName>
        <fullName evidence="2">GNAT family N-acetyltransferase</fullName>
    </submittedName>
</protein>
<dbReference type="InterPro" id="IPR029044">
    <property type="entry name" value="Nucleotide-diphossugar_trans"/>
</dbReference>
<dbReference type="SUPFAM" id="SSF53448">
    <property type="entry name" value="Nucleotide-diphospho-sugar transferases"/>
    <property type="match status" value="1"/>
</dbReference>
<dbReference type="GO" id="GO:0016747">
    <property type="term" value="F:acyltransferase activity, transferring groups other than amino-acyl groups"/>
    <property type="evidence" value="ECO:0007669"/>
    <property type="project" value="InterPro"/>
</dbReference>
<feature type="domain" description="N-acetyltransferase" evidence="1">
    <location>
        <begin position="7"/>
        <end position="169"/>
    </location>
</feature>
<dbReference type="CDD" id="cd04301">
    <property type="entry name" value="NAT_SF"/>
    <property type="match status" value="1"/>
</dbReference>
<sequence length="580" mass="67696">MKHIQKLTLTKATEEDCRFLYDLRNEEDVRKNSFQTESFSYESHVAWYKEKLGDKQTQIYVLKQDGENIGQARVDLHGVDGEISYALCQKARGYGYAKWMLRCMEDRLREQAFCRKMTAEVKRENIASQKIFEGLSYSSVSTDYGYIYEKEIPLFTIIMCTYNSAQTVDAAISSVKNQKFDGWEMLILDNGSSDATVEKLKQYERLDERIKCIYRKDNIGWCKGISECLKMSVGSYMMFLGADDFMTTEQTLSEVAGEVIKHHPQVIFTGSYYAKYEQGKFQVVNHTLPEYKVYKENRDKLTCMAELMKNVYYNSVMHYVEIVFLKENGIDFYYPFYGDCQGMTEAIVRAEKIVVMSQSEYVLTLNTSQSSKTCGYNYDEKRQWDSIKAILPDKFNAKDTRIQYIARRVLDNLTEKCQNIALGEPLCDSYMNVIEKSLPERFIRVEEMISTQEMGEMMNYAGREEYAECLIGAAGVNYWICKKNKMLLEEICRNSKWLAEFVEVAMEMDETAGMVVWKKQFDRDAGERLLQICQNPWNRFKTGVELLLKDDVRYEDTRIREKLCEVKESGVIYAMHSFTH</sequence>
<dbReference type="PANTHER" id="PTHR22916">
    <property type="entry name" value="GLYCOSYLTRANSFERASE"/>
    <property type="match status" value="1"/>
</dbReference>
<dbReference type="PANTHER" id="PTHR22916:SF3">
    <property type="entry name" value="UDP-GLCNAC:BETAGAL BETA-1,3-N-ACETYLGLUCOSAMINYLTRANSFERASE-LIKE PROTEIN 1"/>
    <property type="match status" value="1"/>
</dbReference>
<dbReference type="Proteomes" id="UP000284051">
    <property type="component" value="Unassembled WGS sequence"/>
</dbReference>
<dbReference type="Gene3D" id="3.90.550.10">
    <property type="entry name" value="Spore Coat Polysaccharide Biosynthesis Protein SpsA, Chain A"/>
    <property type="match status" value="1"/>
</dbReference>
<proteinExistence type="predicted"/>
<dbReference type="SUPFAM" id="SSF55729">
    <property type="entry name" value="Acyl-CoA N-acyltransferases (Nat)"/>
    <property type="match status" value="1"/>
</dbReference>
<dbReference type="Pfam" id="PF00535">
    <property type="entry name" value="Glycos_transf_2"/>
    <property type="match status" value="1"/>
</dbReference>
<evidence type="ECO:0000259" key="1">
    <source>
        <dbReference type="PROSITE" id="PS51186"/>
    </source>
</evidence>
<dbReference type="CDD" id="cd00761">
    <property type="entry name" value="Glyco_tranf_GTA_type"/>
    <property type="match status" value="1"/>
</dbReference>
<name>A0A3R6KGL0_9FIRM</name>
<dbReference type="RefSeq" id="WP_118772399.1">
    <property type="nucleotide sequence ID" value="NZ_QRID01000007.1"/>
</dbReference>
<evidence type="ECO:0000313" key="2">
    <source>
        <dbReference type="EMBL" id="RHG28606.1"/>
    </source>
</evidence>
<comment type="caution">
    <text evidence="2">The sequence shown here is derived from an EMBL/GenBank/DDBJ whole genome shotgun (WGS) entry which is preliminary data.</text>
</comment>
<dbReference type="GO" id="GO:0016758">
    <property type="term" value="F:hexosyltransferase activity"/>
    <property type="evidence" value="ECO:0007669"/>
    <property type="project" value="UniProtKB-ARBA"/>
</dbReference>
<dbReference type="AlphaFoldDB" id="A0A3R6KGL0"/>
<dbReference type="InterPro" id="IPR001173">
    <property type="entry name" value="Glyco_trans_2-like"/>
</dbReference>
<dbReference type="InterPro" id="IPR016181">
    <property type="entry name" value="Acyl_CoA_acyltransferase"/>
</dbReference>
<dbReference type="Gene3D" id="3.40.630.30">
    <property type="match status" value="1"/>
</dbReference>
<reference evidence="2 3" key="1">
    <citation type="submission" date="2018-08" db="EMBL/GenBank/DDBJ databases">
        <title>A genome reference for cultivated species of the human gut microbiota.</title>
        <authorList>
            <person name="Zou Y."/>
            <person name="Xue W."/>
            <person name="Luo G."/>
        </authorList>
    </citation>
    <scope>NUCLEOTIDE SEQUENCE [LARGE SCALE GENOMIC DNA]</scope>
    <source>
        <strain evidence="2 3">AM22-21LB</strain>
    </source>
</reference>
<keyword evidence="2" id="KW-0808">Transferase</keyword>
<accession>A0A3R6KGL0</accession>
<dbReference type="EMBL" id="QRID01000007">
    <property type="protein sequence ID" value="RHG28606.1"/>
    <property type="molecule type" value="Genomic_DNA"/>
</dbReference>
<evidence type="ECO:0000313" key="3">
    <source>
        <dbReference type="Proteomes" id="UP000284051"/>
    </source>
</evidence>
<dbReference type="InterPro" id="IPR000182">
    <property type="entry name" value="GNAT_dom"/>
</dbReference>
<dbReference type="PROSITE" id="PS51186">
    <property type="entry name" value="GNAT"/>
    <property type="match status" value="1"/>
</dbReference>